<dbReference type="InterPro" id="IPR035979">
    <property type="entry name" value="RBD_domain_sf"/>
</dbReference>
<dbReference type="GO" id="GO:0003723">
    <property type="term" value="F:RNA binding"/>
    <property type="evidence" value="ECO:0007669"/>
    <property type="project" value="UniProtKB-UniRule"/>
</dbReference>
<keyword evidence="1 2" id="KW-0694">RNA-binding</keyword>
<dbReference type="SUPFAM" id="SSF54928">
    <property type="entry name" value="RNA-binding domain, RBD"/>
    <property type="match status" value="1"/>
</dbReference>
<evidence type="ECO:0000256" key="4">
    <source>
        <dbReference type="SAM" id="MobiDB-lite"/>
    </source>
</evidence>
<evidence type="ECO:0000313" key="6">
    <source>
        <dbReference type="EMBL" id="KAI9638557.1"/>
    </source>
</evidence>
<evidence type="ECO:0000313" key="7">
    <source>
        <dbReference type="Proteomes" id="UP001164286"/>
    </source>
</evidence>
<feature type="region of interest" description="Disordered" evidence="4">
    <location>
        <begin position="211"/>
        <end position="237"/>
    </location>
</feature>
<dbReference type="RefSeq" id="XP_052948334.1">
    <property type="nucleotide sequence ID" value="XM_053092220.1"/>
</dbReference>
<dbReference type="FunFam" id="3.30.70.330:FF:000039">
    <property type="entry name" value="U1 small nuclear ribonucleoprotein A"/>
    <property type="match status" value="1"/>
</dbReference>
<proteinExistence type="predicted"/>
<evidence type="ECO:0000256" key="1">
    <source>
        <dbReference type="ARBA" id="ARBA00022884"/>
    </source>
</evidence>
<evidence type="ECO:0000259" key="5">
    <source>
        <dbReference type="PROSITE" id="PS50102"/>
    </source>
</evidence>
<gene>
    <name evidence="6" type="ORF">MKK02DRAFT_42956</name>
</gene>
<sequence length="273" mass="29621">MSLPTPSMTLYVSNLETKTKKPELHSQLYSLFTPYGRVIDIIAKKHDGGRGQAFVTFDEQAAATSAMRALHGELFYSKELKITYSRNPSNSTIARTNPDASREAAAVRAAKLTVSNAQGEYEQLEKDREAEELKALGGKRNLEDGDQGDGEPAAKRAKGDEADDEEMEIEMDMDDEDAEGSEGKDGKSVVCTNLPPECNEQIMSALYSQYPGFSRAGPLPSSRSAPSSHPAPNPGAKSFLITFETAEQAKGAVSETKAYLMQPGWEMGVSVDQ</sequence>
<dbReference type="PROSITE" id="PS50102">
    <property type="entry name" value="RRM"/>
    <property type="match status" value="1"/>
</dbReference>
<dbReference type="Gene3D" id="3.30.70.330">
    <property type="match status" value="2"/>
</dbReference>
<feature type="coiled-coil region" evidence="3">
    <location>
        <begin position="107"/>
        <end position="134"/>
    </location>
</feature>
<feature type="compositionally biased region" description="Low complexity" evidence="4">
    <location>
        <begin position="214"/>
        <end position="236"/>
    </location>
</feature>
<dbReference type="SMART" id="SM00360">
    <property type="entry name" value="RRM"/>
    <property type="match status" value="1"/>
</dbReference>
<evidence type="ECO:0000256" key="2">
    <source>
        <dbReference type="PROSITE-ProRule" id="PRU00176"/>
    </source>
</evidence>
<keyword evidence="3" id="KW-0175">Coiled coil</keyword>
<reference evidence="6" key="1">
    <citation type="journal article" date="2022" name="G3 (Bethesda)">
        <title>High quality genome of the basidiomycete yeast Dioszegia hungarica PDD-24b-2 isolated from cloud water.</title>
        <authorList>
            <person name="Jarrige D."/>
            <person name="Haridas S."/>
            <person name="Bleykasten-Grosshans C."/>
            <person name="Joly M."/>
            <person name="Nadalig T."/>
            <person name="Sancelme M."/>
            <person name="Vuilleumier S."/>
            <person name="Grigoriev I.V."/>
            <person name="Amato P."/>
            <person name="Bringel F."/>
        </authorList>
    </citation>
    <scope>NUCLEOTIDE SEQUENCE</scope>
    <source>
        <strain evidence="6">PDD-24b-2</strain>
    </source>
</reference>
<dbReference type="PANTHER" id="PTHR10501">
    <property type="entry name" value="U1 SMALL NUCLEAR RIBONUCLEOPROTEIN A/U2 SMALL NUCLEAR RIBONUCLEOPROTEIN B"/>
    <property type="match status" value="1"/>
</dbReference>
<keyword evidence="7" id="KW-1185">Reference proteome</keyword>
<evidence type="ECO:0000256" key="3">
    <source>
        <dbReference type="SAM" id="Coils"/>
    </source>
</evidence>
<name>A0AA38HEF1_9TREE</name>
<dbReference type="Pfam" id="PF00076">
    <property type="entry name" value="RRM_1"/>
    <property type="match status" value="1"/>
</dbReference>
<dbReference type="AlphaFoldDB" id="A0AA38HEF1"/>
<dbReference type="CDD" id="cd12246">
    <property type="entry name" value="RRM1_U1A_like"/>
    <property type="match status" value="1"/>
</dbReference>
<protein>
    <submittedName>
        <fullName evidence="6">RNA-binding domain-containing protein</fullName>
    </submittedName>
</protein>
<dbReference type="InterPro" id="IPR000504">
    <property type="entry name" value="RRM_dom"/>
</dbReference>
<organism evidence="6 7">
    <name type="scientific">Dioszegia hungarica</name>
    <dbReference type="NCBI Taxonomy" id="4972"/>
    <lineage>
        <taxon>Eukaryota</taxon>
        <taxon>Fungi</taxon>
        <taxon>Dikarya</taxon>
        <taxon>Basidiomycota</taxon>
        <taxon>Agaricomycotina</taxon>
        <taxon>Tremellomycetes</taxon>
        <taxon>Tremellales</taxon>
        <taxon>Bulleribasidiaceae</taxon>
        <taxon>Dioszegia</taxon>
    </lineage>
</organism>
<feature type="region of interest" description="Disordered" evidence="4">
    <location>
        <begin position="136"/>
        <end position="166"/>
    </location>
</feature>
<dbReference type="GeneID" id="77731425"/>
<dbReference type="Proteomes" id="UP001164286">
    <property type="component" value="Unassembled WGS sequence"/>
</dbReference>
<dbReference type="EMBL" id="JAKWFO010000003">
    <property type="protein sequence ID" value="KAI9638557.1"/>
    <property type="molecule type" value="Genomic_DNA"/>
</dbReference>
<feature type="domain" description="RRM" evidence="5">
    <location>
        <begin position="8"/>
        <end position="87"/>
    </location>
</feature>
<comment type="caution">
    <text evidence="6">The sequence shown here is derived from an EMBL/GenBank/DDBJ whole genome shotgun (WGS) entry which is preliminary data.</text>
</comment>
<accession>A0AA38HEF1</accession>
<dbReference type="InterPro" id="IPR012677">
    <property type="entry name" value="Nucleotide-bd_a/b_plait_sf"/>
</dbReference>